<dbReference type="Proteomes" id="UP001147653">
    <property type="component" value="Unassembled WGS sequence"/>
</dbReference>
<keyword evidence="2" id="KW-1185">Reference proteome</keyword>
<dbReference type="SUPFAM" id="SSF51735">
    <property type="entry name" value="NAD(P)-binding Rossmann-fold domains"/>
    <property type="match status" value="1"/>
</dbReference>
<sequence>MSKTLAIVGAGPGLGLSLARRFATAGFEIVLISRDPSKLDFDARKVAADVTDHEGLAAALHSIGPIDVLEYSPTPTFGLVEPKDLTPEAVLAPFQHQVLGAIAAVNATELRPGGALLFTTAASSITPVPMTANVGIAMAALRAYAKTLHLALAPDTYVGHLAIDMFMQGDDADTAAAALYDLYAARTDFEVKVGNFLETLT</sequence>
<dbReference type="PANTHER" id="PTHR43431">
    <property type="entry name" value="OXIDOREDUCTASE, SHORT CHAIN DEHYDROGENASE/REDUCTASE FAMILY (AFU_ORTHOLOGUE AFUA_5G14000)"/>
    <property type="match status" value="1"/>
</dbReference>
<dbReference type="RefSeq" id="WP_270025663.1">
    <property type="nucleotide sequence ID" value="NZ_JAPDDP010000021.1"/>
</dbReference>
<evidence type="ECO:0000313" key="1">
    <source>
        <dbReference type="EMBL" id="MDA0181349.1"/>
    </source>
</evidence>
<dbReference type="Pfam" id="PF00106">
    <property type="entry name" value="adh_short"/>
    <property type="match status" value="1"/>
</dbReference>
<proteinExistence type="predicted"/>
<name>A0A9X3N8C2_9ACTN</name>
<accession>A0A9X3N8C2</accession>
<dbReference type="PANTHER" id="PTHR43431:SF7">
    <property type="entry name" value="OXIDOREDUCTASE, SHORT CHAIN DEHYDROGENASE_REDUCTASE FAMILY (AFU_ORTHOLOGUE AFUA_5G14000)"/>
    <property type="match status" value="1"/>
</dbReference>
<evidence type="ECO:0000313" key="2">
    <source>
        <dbReference type="Proteomes" id="UP001147653"/>
    </source>
</evidence>
<dbReference type="Gene3D" id="3.40.50.720">
    <property type="entry name" value="NAD(P)-binding Rossmann-like Domain"/>
    <property type="match status" value="1"/>
</dbReference>
<dbReference type="EMBL" id="JAPDDP010000021">
    <property type="protein sequence ID" value="MDA0181349.1"/>
    <property type="molecule type" value="Genomic_DNA"/>
</dbReference>
<dbReference type="InterPro" id="IPR002347">
    <property type="entry name" value="SDR_fam"/>
</dbReference>
<gene>
    <name evidence="1" type="ORF">OJ997_13670</name>
</gene>
<dbReference type="InterPro" id="IPR036291">
    <property type="entry name" value="NAD(P)-bd_dom_sf"/>
</dbReference>
<dbReference type="AlphaFoldDB" id="A0A9X3N8C2"/>
<reference evidence="1" key="1">
    <citation type="submission" date="2022-10" db="EMBL/GenBank/DDBJ databases">
        <title>The WGS of Solirubrobacter phytolaccae KCTC 29190.</title>
        <authorList>
            <person name="Jiang Z."/>
        </authorList>
    </citation>
    <scope>NUCLEOTIDE SEQUENCE</scope>
    <source>
        <strain evidence="1">KCTC 29190</strain>
    </source>
</reference>
<comment type="caution">
    <text evidence="1">The sequence shown here is derived from an EMBL/GenBank/DDBJ whole genome shotgun (WGS) entry which is preliminary data.</text>
</comment>
<protein>
    <submittedName>
        <fullName evidence="1">SDR family NAD(P)-dependent oxidoreductase</fullName>
    </submittedName>
</protein>
<organism evidence="1 2">
    <name type="scientific">Solirubrobacter phytolaccae</name>
    <dbReference type="NCBI Taxonomy" id="1404360"/>
    <lineage>
        <taxon>Bacteria</taxon>
        <taxon>Bacillati</taxon>
        <taxon>Actinomycetota</taxon>
        <taxon>Thermoleophilia</taxon>
        <taxon>Solirubrobacterales</taxon>
        <taxon>Solirubrobacteraceae</taxon>
        <taxon>Solirubrobacter</taxon>
    </lineage>
</organism>